<accession>A0A6M3KK54</accession>
<gene>
    <name evidence="1" type="ORF">MM415A00434_0007</name>
</gene>
<sequence>MSEIVYFCKCGRASSEYMGMYSVSDYDKTAPLAEFTCCLCSAGIDENSIEAEMIYGSGRGRLLPPYSELSEGSVL</sequence>
<name>A0A6M3KK54_9ZZZZ</name>
<evidence type="ECO:0000313" key="1">
    <source>
        <dbReference type="EMBL" id="QJA82232.1"/>
    </source>
</evidence>
<reference evidence="1" key="1">
    <citation type="submission" date="2020-03" db="EMBL/GenBank/DDBJ databases">
        <title>The deep terrestrial virosphere.</title>
        <authorList>
            <person name="Holmfeldt K."/>
            <person name="Nilsson E."/>
            <person name="Simone D."/>
            <person name="Lopez-Fernandez M."/>
            <person name="Wu X."/>
            <person name="de Brujin I."/>
            <person name="Lundin D."/>
            <person name="Andersson A."/>
            <person name="Bertilsson S."/>
            <person name="Dopson M."/>
        </authorList>
    </citation>
    <scope>NUCLEOTIDE SEQUENCE</scope>
    <source>
        <strain evidence="1">MM415A00434</strain>
    </source>
</reference>
<dbReference type="EMBL" id="MT142483">
    <property type="protein sequence ID" value="QJA82232.1"/>
    <property type="molecule type" value="Genomic_DNA"/>
</dbReference>
<protein>
    <submittedName>
        <fullName evidence="1">Uncharacterized protein</fullName>
    </submittedName>
</protein>
<dbReference type="AlphaFoldDB" id="A0A6M3KK54"/>
<proteinExistence type="predicted"/>
<organism evidence="1">
    <name type="scientific">viral metagenome</name>
    <dbReference type="NCBI Taxonomy" id="1070528"/>
    <lineage>
        <taxon>unclassified sequences</taxon>
        <taxon>metagenomes</taxon>
        <taxon>organismal metagenomes</taxon>
    </lineage>
</organism>